<dbReference type="GO" id="GO:0006011">
    <property type="term" value="P:UDP-alpha-D-glucose metabolic process"/>
    <property type="evidence" value="ECO:0007669"/>
    <property type="project" value="InterPro"/>
</dbReference>
<dbReference type="EMBL" id="CP002480">
    <property type="protein sequence ID" value="ADW69095.1"/>
    <property type="molecule type" value="Genomic_DNA"/>
</dbReference>
<evidence type="ECO:0000313" key="8">
    <source>
        <dbReference type="EMBL" id="ADW69095.1"/>
    </source>
</evidence>
<dbReference type="Pfam" id="PF13432">
    <property type="entry name" value="TPR_16"/>
    <property type="match status" value="1"/>
</dbReference>
<dbReference type="PANTHER" id="PTHR12558">
    <property type="entry name" value="CELL DIVISION CYCLE 16,23,27"/>
    <property type="match status" value="1"/>
</dbReference>
<dbReference type="Pfam" id="PF05420">
    <property type="entry name" value="BCSC_C"/>
    <property type="match status" value="1"/>
</dbReference>
<dbReference type="InterPro" id="IPR019734">
    <property type="entry name" value="TPR_rpt"/>
</dbReference>
<feature type="compositionally biased region" description="Basic and acidic residues" evidence="6">
    <location>
        <begin position="223"/>
        <end position="237"/>
    </location>
</feature>
<feature type="compositionally biased region" description="Polar residues" evidence="6">
    <location>
        <begin position="1205"/>
        <end position="1228"/>
    </location>
</feature>
<evidence type="ECO:0000259" key="7">
    <source>
        <dbReference type="Pfam" id="PF05420"/>
    </source>
</evidence>
<keyword evidence="4" id="KW-0802">TPR repeat</keyword>
<dbReference type="Pfam" id="PF14559">
    <property type="entry name" value="TPR_19"/>
    <property type="match status" value="3"/>
</dbReference>
<dbReference type="UniPathway" id="UPA00694"/>
<evidence type="ECO:0000256" key="5">
    <source>
        <dbReference type="ARBA" id="ARBA00022916"/>
    </source>
</evidence>
<keyword evidence="5" id="KW-0135">Cellulose biosynthesis</keyword>
<evidence type="ECO:0000256" key="4">
    <source>
        <dbReference type="ARBA" id="ARBA00022803"/>
    </source>
</evidence>
<dbReference type="SUPFAM" id="SSF48452">
    <property type="entry name" value="TPR-like"/>
    <property type="match status" value="3"/>
</dbReference>
<dbReference type="GO" id="GO:0030244">
    <property type="term" value="P:cellulose biosynthetic process"/>
    <property type="evidence" value="ECO:0007669"/>
    <property type="project" value="UniProtKB-KW"/>
</dbReference>
<dbReference type="InterPro" id="IPR008410">
    <property type="entry name" value="BCSC_C"/>
</dbReference>
<feature type="compositionally biased region" description="Low complexity" evidence="6">
    <location>
        <begin position="1243"/>
        <end position="1257"/>
    </location>
</feature>
<dbReference type="Gene3D" id="1.25.40.10">
    <property type="entry name" value="Tetratricopeptide repeat domain"/>
    <property type="match status" value="5"/>
</dbReference>
<evidence type="ECO:0000256" key="3">
    <source>
        <dbReference type="ARBA" id="ARBA00022737"/>
    </source>
</evidence>
<dbReference type="KEGG" id="acm:AciX9_2050"/>
<dbReference type="HOGENOM" id="CLU_001631_1_0_0"/>
<sequence length="1721" mass="185806">MAAQIWQQVLLVDPNNTQALAGLARAAKLKGDLQVSANYVSRLRSLSPNDPAIAEVESMQTQQNKNTVLREAGHLAEQGEYAKSLELYRQAYGNNPPPGEGAVGYYETESALEDRRGDAIAGLRRLVAQNPQDTHYQVALGRILTYDPRTRAEGRRLLEAHPYDPGAVDALRQSLLWDAKNPASAAQIRAYLSSHHDEQLFDALRDAPKYGGGGRGRPLTPEQRAEQALDRTRTREDRSAYRALNQKHLPEAERLFKEILAKHPEEANALAGMGYVRMAQANFAGAITYFSQAQQDGSKDPRIEGALRTSRFWNTMAEGALDLNDGNLPGAEKNYRAALVMWPNRPEALEGLGGTLLRAQQPAAALTIFVQYVKVAPAAPHAWRGLFLAEMGLGDATKALQIEHDLPPTVRAELSHDPLFLRQLSSAYAAVGRDGDAARVLKAALDLPFSVDQKGLEADEQIQYAGLLQEANHLQQAAGLYRQVLAKHPNNTEAWEGLVRVEHAQDHDEEALRTLESIPQASYAVAIKDPGFESTMASIYQSQKRYDVAQKILEDAIAQETAAGQKPSVAVQIQLAGIYLLRNNPQQAYPIYHQILTENPDRLAAWNGLLSSLHQSGRDKEALSEVRQIPAKTRATLEQDVSYLQTVGAIYTALGDPKDAEIFLRRVQHHYAEQRALAPADVDIQNAWLLYNGMNDAGLYRQLMVLGDRNDLTEVQRRTVQTIWTNWAVRRANQSSAAGNDHRALAILNATARAFPDNPEVIKALANGYSHAGMTKQAVMIWKAQDLNNASSADYQAAIGAALAAQDLGNAEKWLRFALNLYPTDSHILVLAAKFEEARGDTNRAADYYKASLEAMPAVDPGAELATELSRPVPIAAVGLPNPNSQDLAGLLAPNGTDQNVSQGGGAVDTAPYLPGYGNLSGPAPVPLGGMDDAPSMPSTPPSDYGNGRPAVPSYMTAPRKTAPADGSKPRLKDYVPQASSEAPVPMDGTETPRIQYASNESATKMVLMPAVYQPQQISREAEQRPVLRYASYEVPQQQSAPAQSTQTTQTQTGMQPPPATGDQGYGTYVPYKAPAATQTQAPPPQQSAPPVQQQVGTPTAPADERFGPYVPYKAPAPTAVQLGTPEPAGATTSQPQVTDVLPTSHQTPAARTTRNARRRQAAPANATGQSVPPPAGNYGQPSGDQVAQPGTSGRQLTYPEPTNAGGQFPQQTGGSDGQQYPQPNTAGTEVYRGRLHGRRRPATTAAKAAPPAEQPAYQGLNYPGIGQPLSYQPYPLIGPGYPLGVPPSDGDLLERELPPLRGPYYHGEALKPELTEREQAELALNTLEGSYSGWLGGTGSARYRSGTPGVDRLTDLTATFEATQTIGNNVRLSIVPKAVFLNSGTLDTANFTTTNPVLGTLPGNAVNPPQQQFANGVGGELQLSTRTFAAAVGYTPYEFLVRNVTARVLWAPTRHFTLFGDRSPVTQTQLSYAGLRDPGSATPIFAGNVWGGVISTGGGARLDFGNEKAGFYITADGADLTGVHVLENTTFEGSMGAYFLAHTFPGYGRLNIGASMFGMHYAHNERIETYGQGGYFSPDAYFLASVPITWAGRYGSNFHYTVAGSLGVQTFQEDNAPYFPLDKTLQNALTCTLGQLTTRTGCIIPQNSNTGGNYSINAEGAYKISEHWFGGGFLSANNTNDYNTVTGGFFVRYLFRPQYGADDYPTGLFPVEGFRPLRVP</sequence>
<dbReference type="Proteomes" id="UP000000343">
    <property type="component" value="Chromosome"/>
</dbReference>
<name>E8X1E1_GRATM</name>
<dbReference type="SMART" id="SM00028">
    <property type="entry name" value="TPR"/>
    <property type="match status" value="6"/>
</dbReference>
<evidence type="ECO:0000256" key="1">
    <source>
        <dbReference type="ARBA" id="ARBA00005186"/>
    </source>
</evidence>
<protein>
    <submittedName>
        <fullName evidence="8">Cellulose synthase operon C domain protein</fullName>
    </submittedName>
</protein>
<keyword evidence="9" id="KW-1185">Reference proteome</keyword>
<accession>E8X1E1</accession>
<dbReference type="InterPro" id="IPR011990">
    <property type="entry name" value="TPR-like_helical_dom_sf"/>
</dbReference>
<feature type="compositionally biased region" description="Polar residues" evidence="6">
    <location>
        <begin position="1131"/>
        <end position="1146"/>
    </location>
</feature>
<feature type="compositionally biased region" description="Low complexity" evidence="6">
    <location>
        <begin position="1036"/>
        <end position="1055"/>
    </location>
</feature>
<dbReference type="GO" id="GO:0019867">
    <property type="term" value="C:outer membrane"/>
    <property type="evidence" value="ECO:0007669"/>
    <property type="project" value="InterPro"/>
</dbReference>
<dbReference type="InterPro" id="IPR003921">
    <property type="entry name" value="Cell_synth_C"/>
</dbReference>
<feature type="region of interest" description="Disordered" evidence="6">
    <location>
        <begin position="1035"/>
        <end position="1261"/>
    </location>
</feature>
<proteinExistence type="predicted"/>
<feature type="region of interest" description="Disordered" evidence="6">
    <location>
        <begin position="924"/>
        <end position="992"/>
    </location>
</feature>
<reference evidence="9" key="1">
    <citation type="submission" date="2011-01" db="EMBL/GenBank/DDBJ databases">
        <title>Complete sequence of chromosome of Acidobacterium sp. MP5ACTX9.</title>
        <authorList>
            <consortium name="US DOE Joint Genome Institute"/>
            <person name="Lucas S."/>
            <person name="Copeland A."/>
            <person name="Lapidus A."/>
            <person name="Cheng J.-F."/>
            <person name="Goodwin L."/>
            <person name="Pitluck S."/>
            <person name="Teshima H."/>
            <person name="Detter J.C."/>
            <person name="Han C."/>
            <person name="Tapia R."/>
            <person name="Land M."/>
            <person name="Hauser L."/>
            <person name="Kyrpides N."/>
            <person name="Ivanova N."/>
            <person name="Ovchinnikova G."/>
            <person name="Pagani I."/>
            <person name="Rawat S.R."/>
            <person name="Mannisto M."/>
            <person name="Haggblom M.M."/>
            <person name="Woyke T."/>
        </authorList>
    </citation>
    <scope>NUCLEOTIDE SEQUENCE [LARGE SCALE GENOMIC DNA]</scope>
    <source>
        <strain evidence="9">MP5ACTX9</strain>
    </source>
</reference>
<dbReference type="eggNOG" id="COG0457">
    <property type="taxonomic scope" value="Bacteria"/>
</dbReference>
<keyword evidence="3" id="KW-0677">Repeat</keyword>
<dbReference type="PRINTS" id="PR01441">
    <property type="entry name" value="CELLSNTHASEC"/>
</dbReference>
<evidence type="ECO:0000313" key="9">
    <source>
        <dbReference type="Proteomes" id="UP000000343"/>
    </source>
</evidence>
<comment type="pathway">
    <text evidence="1">Glycan metabolism; bacterial cellulose biosynthesis.</text>
</comment>
<evidence type="ECO:0000256" key="2">
    <source>
        <dbReference type="ARBA" id="ARBA00022729"/>
    </source>
</evidence>
<dbReference type="PANTHER" id="PTHR12558:SF13">
    <property type="entry name" value="CELL DIVISION CYCLE PROTEIN 27 HOMOLOG"/>
    <property type="match status" value="1"/>
</dbReference>
<feature type="compositionally biased region" description="Polar residues" evidence="6">
    <location>
        <begin position="1180"/>
        <end position="1196"/>
    </location>
</feature>
<organism evidence="9">
    <name type="scientific">Granulicella tundricola (strain ATCC BAA-1859 / DSM 23138 / MP5ACTX9)</name>
    <dbReference type="NCBI Taxonomy" id="1198114"/>
    <lineage>
        <taxon>Bacteria</taxon>
        <taxon>Pseudomonadati</taxon>
        <taxon>Acidobacteriota</taxon>
        <taxon>Terriglobia</taxon>
        <taxon>Terriglobales</taxon>
        <taxon>Acidobacteriaceae</taxon>
        <taxon>Granulicella</taxon>
    </lineage>
</organism>
<feature type="domain" description="Cellulose synthase operon C C-terminal" evidence="7">
    <location>
        <begin position="1353"/>
        <end position="1696"/>
    </location>
</feature>
<evidence type="ECO:0000256" key="6">
    <source>
        <dbReference type="SAM" id="MobiDB-lite"/>
    </source>
</evidence>
<gene>
    <name evidence="8" type="ordered locus">AciX9_2050</name>
</gene>
<dbReference type="STRING" id="1198114.AciX9_2050"/>
<feature type="region of interest" description="Disordered" evidence="6">
    <location>
        <begin position="207"/>
        <end position="237"/>
    </location>
</feature>
<dbReference type="PaxDb" id="1198114-AciX9_2050"/>
<keyword evidence="2" id="KW-0732">Signal</keyword>